<accession>A0AAV6NCS0</accession>
<dbReference type="EMBL" id="JAGKQH010000007">
    <property type="protein sequence ID" value="KAG6595579.1"/>
    <property type="molecule type" value="Genomic_DNA"/>
</dbReference>
<name>A0AAV6NCS0_9ROSI</name>
<dbReference type="AlphaFoldDB" id="A0AAV6NCS0"/>
<feature type="non-terminal residue" evidence="1">
    <location>
        <position position="1"/>
    </location>
</feature>
<proteinExistence type="predicted"/>
<protein>
    <submittedName>
        <fullName evidence="1">Uncharacterized protein</fullName>
    </submittedName>
</protein>
<reference evidence="1 2" key="1">
    <citation type="journal article" date="2021" name="Hortic Res">
        <title>The domestication of Cucurbita argyrosperma as revealed by the genome of its wild relative.</title>
        <authorList>
            <person name="Barrera-Redondo J."/>
            <person name="Sanchez-de la Vega G."/>
            <person name="Aguirre-Liguori J.A."/>
            <person name="Castellanos-Morales G."/>
            <person name="Gutierrez-Guerrero Y.T."/>
            <person name="Aguirre-Dugua X."/>
            <person name="Aguirre-Planter E."/>
            <person name="Tenaillon M.I."/>
            <person name="Lira-Saade R."/>
            <person name="Eguiarte L.E."/>
        </authorList>
    </citation>
    <scope>NUCLEOTIDE SEQUENCE [LARGE SCALE GENOMIC DNA]</scope>
    <source>
        <strain evidence="1">JBR-2021</strain>
    </source>
</reference>
<comment type="caution">
    <text evidence="1">The sequence shown here is derived from an EMBL/GenBank/DDBJ whole genome shotgun (WGS) entry which is preliminary data.</text>
</comment>
<evidence type="ECO:0000313" key="2">
    <source>
        <dbReference type="Proteomes" id="UP000685013"/>
    </source>
</evidence>
<organism evidence="1 2">
    <name type="scientific">Cucurbita argyrosperma subsp. sororia</name>
    <dbReference type="NCBI Taxonomy" id="37648"/>
    <lineage>
        <taxon>Eukaryota</taxon>
        <taxon>Viridiplantae</taxon>
        <taxon>Streptophyta</taxon>
        <taxon>Embryophyta</taxon>
        <taxon>Tracheophyta</taxon>
        <taxon>Spermatophyta</taxon>
        <taxon>Magnoliopsida</taxon>
        <taxon>eudicotyledons</taxon>
        <taxon>Gunneridae</taxon>
        <taxon>Pentapetalae</taxon>
        <taxon>rosids</taxon>
        <taxon>fabids</taxon>
        <taxon>Cucurbitales</taxon>
        <taxon>Cucurbitaceae</taxon>
        <taxon>Cucurbiteae</taxon>
        <taxon>Cucurbita</taxon>
    </lineage>
</organism>
<dbReference type="Proteomes" id="UP000685013">
    <property type="component" value="Chromosome 7"/>
</dbReference>
<evidence type="ECO:0000313" key="1">
    <source>
        <dbReference type="EMBL" id="KAG6595579.1"/>
    </source>
</evidence>
<gene>
    <name evidence="1" type="ORF">SDJN03_12132</name>
</gene>
<sequence length="75" mass="8841">MMQFTKSQSTTIEIADPKLGDLNSMFFLLRHALFDHYTCKSEHHLDRETNRLQHSLATINLLNLWCFLLDLEFSV</sequence>
<keyword evidence="2" id="KW-1185">Reference proteome</keyword>